<reference evidence="7" key="1">
    <citation type="submission" date="2017-08" db="EMBL/GenBank/DDBJ databases">
        <title>A dynamic microbial community with high functional redundancy inhabits the cold, oxic subseafloor aquifer.</title>
        <authorList>
            <person name="Tully B.J."/>
            <person name="Wheat C.G."/>
            <person name="Glazer B.T."/>
            <person name="Huber J.A."/>
        </authorList>
    </citation>
    <scope>NUCLEOTIDE SEQUENCE [LARGE SCALE GENOMIC DNA]</scope>
</reference>
<dbReference type="PANTHER" id="PTHR11360">
    <property type="entry name" value="MONOCARBOXYLATE TRANSPORTER"/>
    <property type="match status" value="1"/>
</dbReference>
<comment type="caution">
    <text evidence="6">The sequence shown here is derived from an EMBL/GenBank/DDBJ whole genome shotgun (WGS) entry which is preliminary data.</text>
</comment>
<evidence type="ECO:0000259" key="5">
    <source>
        <dbReference type="PROSITE" id="PS50850"/>
    </source>
</evidence>
<feature type="transmembrane region" description="Helical" evidence="4">
    <location>
        <begin position="84"/>
        <end position="104"/>
    </location>
</feature>
<feature type="transmembrane region" description="Helical" evidence="4">
    <location>
        <begin position="308"/>
        <end position="330"/>
    </location>
</feature>
<dbReference type="Gene3D" id="1.20.1250.20">
    <property type="entry name" value="MFS general substrate transporter like domains"/>
    <property type="match status" value="2"/>
</dbReference>
<evidence type="ECO:0000256" key="4">
    <source>
        <dbReference type="SAM" id="Phobius"/>
    </source>
</evidence>
<dbReference type="InterPro" id="IPR020846">
    <property type="entry name" value="MFS_dom"/>
</dbReference>
<keyword evidence="3 4" id="KW-0472">Membrane</keyword>
<keyword evidence="1 4" id="KW-0812">Transmembrane</keyword>
<sequence>MTYAAPTDKSLLALLLLDIFNINNEYFLMTSSSQTTTERDPPYGWLMVFVVFMLSGLSFGALGAISVFLKPLTVEFGWGRAETSLGYTVIAFASALFGVLWGYIADRYGSRWFGVIAALTMSFCLFMLSKQTSIYQFYGYYFLFGAFGNAMASTPLFANVGFWFRHNPGLALGVTASGGAIGQGVVPYLAGMAITSHGWQWAYQSMAITYLVIALPIAFLVRESPRRIQARISPESEVRHFPLSEKEVVIWMSSAIFFCCLCMSVPIVHLVPMLTDDNRTLESATSFLLVLMLSGGVGRIMGGKLGDVIGALPTYIVMSVGQTVSVFWFPHIGNDIGLYLLAIFFGFTYSGVMSSILVCVRMMVSARFSARAMSMTSFFGWGGMGLGGFFGGLFYDMNGDYTWSFAFASIVGVLNLVILTLFFMRIKRQRIQELAGGHAKISA</sequence>
<protein>
    <recommendedName>
        <fullName evidence="5">Major facilitator superfamily (MFS) profile domain-containing protein</fullName>
    </recommendedName>
</protein>
<feature type="transmembrane region" description="Helical" evidence="4">
    <location>
        <begin position="248"/>
        <end position="271"/>
    </location>
</feature>
<feature type="transmembrane region" description="Helical" evidence="4">
    <location>
        <begin position="372"/>
        <end position="395"/>
    </location>
</feature>
<dbReference type="GO" id="GO:0022857">
    <property type="term" value="F:transmembrane transporter activity"/>
    <property type="evidence" value="ECO:0007669"/>
    <property type="project" value="InterPro"/>
</dbReference>
<dbReference type="SUPFAM" id="SSF103473">
    <property type="entry name" value="MFS general substrate transporter"/>
    <property type="match status" value="1"/>
</dbReference>
<feature type="transmembrane region" description="Helical" evidence="4">
    <location>
        <begin position="110"/>
        <end position="128"/>
    </location>
</feature>
<feature type="transmembrane region" description="Helical" evidence="4">
    <location>
        <begin position="401"/>
        <end position="424"/>
    </location>
</feature>
<dbReference type="AlphaFoldDB" id="A0A2A5B445"/>
<evidence type="ECO:0000256" key="3">
    <source>
        <dbReference type="ARBA" id="ARBA00023136"/>
    </source>
</evidence>
<proteinExistence type="predicted"/>
<feature type="transmembrane region" description="Helical" evidence="4">
    <location>
        <begin position="201"/>
        <end position="221"/>
    </location>
</feature>
<dbReference type="Pfam" id="PF07690">
    <property type="entry name" value="MFS_1"/>
    <property type="match status" value="1"/>
</dbReference>
<evidence type="ECO:0000313" key="7">
    <source>
        <dbReference type="Proteomes" id="UP000218327"/>
    </source>
</evidence>
<dbReference type="Proteomes" id="UP000218327">
    <property type="component" value="Unassembled WGS sequence"/>
</dbReference>
<dbReference type="InterPro" id="IPR036259">
    <property type="entry name" value="MFS_trans_sf"/>
</dbReference>
<gene>
    <name evidence="6" type="ORF">COA96_06305</name>
</gene>
<name>A0A2A5B445_9GAMM</name>
<evidence type="ECO:0000256" key="1">
    <source>
        <dbReference type="ARBA" id="ARBA00022692"/>
    </source>
</evidence>
<feature type="transmembrane region" description="Helical" evidence="4">
    <location>
        <begin position="336"/>
        <end position="360"/>
    </location>
</feature>
<dbReference type="PANTHER" id="PTHR11360:SF290">
    <property type="entry name" value="MONOCARBOXYLATE MFS PERMEASE"/>
    <property type="match status" value="1"/>
</dbReference>
<accession>A0A2A5B445</accession>
<feature type="domain" description="Major facilitator superfamily (MFS) profile" evidence="5">
    <location>
        <begin position="44"/>
        <end position="427"/>
    </location>
</feature>
<evidence type="ECO:0000256" key="2">
    <source>
        <dbReference type="ARBA" id="ARBA00022989"/>
    </source>
</evidence>
<dbReference type="InterPro" id="IPR011701">
    <property type="entry name" value="MFS"/>
</dbReference>
<dbReference type="EMBL" id="NVVJ01000014">
    <property type="protein sequence ID" value="PCJ25858.1"/>
    <property type="molecule type" value="Genomic_DNA"/>
</dbReference>
<organism evidence="6 7">
    <name type="scientific">SAR86 cluster bacterium</name>
    <dbReference type="NCBI Taxonomy" id="2030880"/>
    <lineage>
        <taxon>Bacteria</taxon>
        <taxon>Pseudomonadati</taxon>
        <taxon>Pseudomonadota</taxon>
        <taxon>Gammaproteobacteria</taxon>
        <taxon>SAR86 cluster</taxon>
    </lineage>
</organism>
<feature type="transmembrane region" description="Helical" evidence="4">
    <location>
        <begin position="283"/>
        <end position="301"/>
    </location>
</feature>
<evidence type="ECO:0000313" key="6">
    <source>
        <dbReference type="EMBL" id="PCJ25858.1"/>
    </source>
</evidence>
<feature type="transmembrane region" description="Helical" evidence="4">
    <location>
        <begin position="45"/>
        <end position="72"/>
    </location>
</feature>
<feature type="transmembrane region" description="Helical" evidence="4">
    <location>
        <begin position="140"/>
        <end position="164"/>
    </location>
</feature>
<dbReference type="InterPro" id="IPR050327">
    <property type="entry name" value="Proton-linked_MCT"/>
</dbReference>
<keyword evidence="2 4" id="KW-1133">Transmembrane helix</keyword>
<dbReference type="PROSITE" id="PS50850">
    <property type="entry name" value="MFS"/>
    <property type="match status" value="1"/>
</dbReference>